<gene>
    <name evidence="2" type="ORF">K7B10_00850</name>
</gene>
<dbReference type="Proteomes" id="UP001520654">
    <property type="component" value="Unassembled WGS sequence"/>
</dbReference>
<dbReference type="SUPFAM" id="SSF50346">
    <property type="entry name" value="PRC-barrel domain"/>
    <property type="match status" value="1"/>
</dbReference>
<evidence type="ECO:0000256" key="1">
    <source>
        <dbReference type="SAM" id="MobiDB-lite"/>
    </source>
</evidence>
<dbReference type="EMBL" id="JAINUL010000001">
    <property type="protein sequence ID" value="MCC0093369.1"/>
    <property type="molecule type" value="Genomic_DNA"/>
</dbReference>
<dbReference type="InterPro" id="IPR011033">
    <property type="entry name" value="PRC_barrel-like_sf"/>
</dbReference>
<proteinExistence type="predicted"/>
<dbReference type="InterPro" id="IPR014747">
    <property type="entry name" value="Bac_photo_RC_H_C"/>
</dbReference>
<feature type="compositionally biased region" description="Low complexity" evidence="1">
    <location>
        <begin position="67"/>
        <end position="86"/>
    </location>
</feature>
<protein>
    <submittedName>
        <fullName evidence="2">PRC-barrel domain-containing protein</fullName>
    </submittedName>
</protein>
<feature type="region of interest" description="Disordered" evidence="1">
    <location>
        <begin position="138"/>
        <end position="161"/>
    </location>
</feature>
<evidence type="ECO:0000313" key="2">
    <source>
        <dbReference type="EMBL" id="MCC0093369.1"/>
    </source>
</evidence>
<evidence type="ECO:0000313" key="3">
    <source>
        <dbReference type="Proteomes" id="UP001520654"/>
    </source>
</evidence>
<organism evidence="2 3">
    <name type="scientific">Streptomyces flavotricini</name>
    <dbReference type="NCBI Taxonomy" id="66888"/>
    <lineage>
        <taxon>Bacteria</taxon>
        <taxon>Bacillati</taxon>
        <taxon>Actinomycetota</taxon>
        <taxon>Actinomycetes</taxon>
        <taxon>Kitasatosporales</taxon>
        <taxon>Streptomycetaceae</taxon>
        <taxon>Streptomyces</taxon>
    </lineage>
</organism>
<feature type="region of interest" description="Disordered" evidence="1">
    <location>
        <begin position="53"/>
        <end position="116"/>
    </location>
</feature>
<keyword evidence="3" id="KW-1185">Reference proteome</keyword>
<reference evidence="2 3" key="1">
    <citation type="submission" date="2021-08" db="EMBL/GenBank/DDBJ databases">
        <title>Genomic Architecture of Streptomyces flavotricini NGL1 and Streptomyces erythrochromogenes HMS4 With Differential Plant Beneficial attributes and laccase production capabilities.</title>
        <authorList>
            <person name="Salwan R."/>
            <person name="Kaur R."/>
            <person name="Sharma V."/>
        </authorList>
    </citation>
    <scope>NUCLEOTIDE SEQUENCE [LARGE SCALE GENOMIC DNA]</scope>
    <source>
        <strain evidence="2 3">NGL1</strain>
    </source>
</reference>
<accession>A0ABS8DY70</accession>
<sequence>MIGKVDEATEEVGSSYIVVDTGPWIFGKEVLLPAGTVVRVDVKEKEIQVNLTKDQIKDSPEYDKESTAAMSRTATSSASTTGAATSKPRCRAAAVPTRQGSRSPAPDWSPAHWAAREPRGWLTERAVRELENARDMNLTDPDFVESGVAPAPGYGTRPLRS</sequence>
<feature type="compositionally biased region" description="Basic and acidic residues" evidence="1">
    <location>
        <begin position="54"/>
        <end position="66"/>
    </location>
</feature>
<comment type="caution">
    <text evidence="2">The sequence shown here is derived from an EMBL/GenBank/DDBJ whole genome shotgun (WGS) entry which is preliminary data.</text>
</comment>
<name>A0ABS8DY70_9ACTN</name>
<dbReference type="Gene3D" id="3.90.50.10">
    <property type="entry name" value="Photosynthetic Reaction Center, subunit H, domain 2"/>
    <property type="match status" value="1"/>
</dbReference>